<reference evidence="3 4" key="1">
    <citation type="submission" date="2019-01" db="EMBL/GenBank/DDBJ databases">
        <title>The draft genome of Rhizobium sp. 24NR.</title>
        <authorList>
            <person name="Liu L."/>
            <person name="Liang L."/>
            <person name="Shi S."/>
            <person name="Xu L."/>
            <person name="Wang X."/>
            <person name="Li L."/>
            <person name="Zhang X."/>
        </authorList>
    </citation>
    <scope>NUCLEOTIDE SEQUENCE [LARGE SCALE GENOMIC DNA]</scope>
    <source>
        <strain evidence="3 4">24NR</strain>
    </source>
</reference>
<keyword evidence="1" id="KW-0732">Signal</keyword>
<dbReference type="EMBL" id="SBIP01000006">
    <property type="protein sequence ID" value="RWX74741.1"/>
    <property type="molecule type" value="Genomic_DNA"/>
</dbReference>
<accession>A0A444LAX5</accession>
<feature type="chain" id="PRO_5019135968" evidence="1">
    <location>
        <begin position="28"/>
        <end position="335"/>
    </location>
</feature>
<dbReference type="InterPro" id="IPR025538">
    <property type="entry name" value="DUF4424"/>
</dbReference>
<dbReference type="Pfam" id="PF14415">
    <property type="entry name" value="DUF4424"/>
    <property type="match status" value="1"/>
</dbReference>
<evidence type="ECO:0000313" key="4">
    <source>
        <dbReference type="Proteomes" id="UP000287687"/>
    </source>
</evidence>
<protein>
    <submittedName>
        <fullName evidence="3">DUF4424 domain-containing protein</fullName>
    </submittedName>
</protein>
<evidence type="ECO:0000259" key="2">
    <source>
        <dbReference type="Pfam" id="PF14415"/>
    </source>
</evidence>
<organism evidence="3 4">
    <name type="scientific">Neorhizobium lilium</name>
    <dbReference type="NCBI Taxonomy" id="2503024"/>
    <lineage>
        <taxon>Bacteria</taxon>
        <taxon>Pseudomonadati</taxon>
        <taxon>Pseudomonadota</taxon>
        <taxon>Alphaproteobacteria</taxon>
        <taxon>Hyphomicrobiales</taxon>
        <taxon>Rhizobiaceae</taxon>
        <taxon>Rhizobium/Agrobacterium group</taxon>
        <taxon>Neorhizobium</taxon>
    </lineage>
</organism>
<feature type="domain" description="DUF4424" evidence="2">
    <location>
        <begin position="27"/>
        <end position="328"/>
    </location>
</feature>
<keyword evidence="4" id="KW-1185">Reference proteome</keyword>
<dbReference type="AlphaFoldDB" id="A0A444LAX5"/>
<dbReference type="RefSeq" id="WP_128445402.1">
    <property type="nucleotide sequence ID" value="NZ_SBIP01000006.1"/>
</dbReference>
<evidence type="ECO:0000256" key="1">
    <source>
        <dbReference type="SAM" id="SignalP"/>
    </source>
</evidence>
<evidence type="ECO:0000313" key="3">
    <source>
        <dbReference type="EMBL" id="RWX74741.1"/>
    </source>
</evidence>
<dbReference type="Gene3D" id="2.60.40.3680">
    <property type="match status" value="1"/>
</dbReference>
<dbReference type="OrthoDB" id="7299818at2"/>
<proteinExistence type="predicted"/>
<feature type="signal peptide" evidence="1">
    <location>
        <begin position="1"/>
        <end position="27"/>
    </location>
</feature>
<name>A0A444LAX5_9HYPH</name>
<gene>
    <name evidence="3" type="ORF">EPK99_22790</name>
</gene>
<dbReference type="Proteomes" id="UP000287687">
    <property type="component" value="Unassembled WGS sequence"/>
</dbReference>
<sequence>MRMKHSHAWALRSFVLIVVSISTPLQANDTSAVLGVGGLSLTTSDDIVMQSEDLHLSPSEIRVHYVFRSESDRDITTTVAFPLPDIDQSAYAMVFLPVEDQENFVGFQVTIDGKSIHPKMEQKAVTDEGVDVTTVVTKAGLPVNSKLSGWEEKVRALPDNVWRDLVDQGLIEAQDPDDRSADFSVTWNLRATFHWEQTFPAGKTVTVDHRYKPMAGGVSIFAGETQFKDYASYCLDDQGKAGVHRLLKQAQAAAKADPERAEGISPIEVSYVLTTGANWKGPIEDFRLTIDKEMPHAVLSLCMSGLKKTGTTTFEIRRENFTPTEDIRFVVFHGQ</sequence>
<comment type="caution">
    <text evidence="3">The sequence shown here is derived from an EMBL/GenBank/DDBJ whole genome shotgun (WGS) entry which is preliminary data.</text>
</comment>